<evidence type="ECO:0000256" key="1">
    <source>
        <dbReference type="ARBA" id="ARBA00009156"/>
    </source>
</evidence>
<protein>
    <submittedName>
        <fullName evidence="6">Xylulose kinase</fullName>
    </submittedName>
</protein>
<dbReference type="PIRSF" id="PIRSF000538">
    <property type="entry name" value="GlpK"/>
    <property type="match status" value="1"/>
</dbReference>
<dbReference type="InterPro" id="IPR000577">
    <property type="entry name" value="Carb_kinase_FGGY"/>
</dbReference>
<reference evidence="6 7" key="1">
    <citation type="submission" date="2020-07" db="EMBL/GenBank/DDBJ databases">
        <title>Organ Donor 1.</title>
        <authorList>
            <person name="Marsh A.J."/>
            <person name="Azcarate-Peril M.A."/>
        </authorList>
    </citation>
    <scope>NUCLEOTIDE SEQUENCE [LARGE SCALE GENOMIC DNA]</scope>
    <source>
        <strain evidence="6 7">AMC0717</strain>
    </source>
</reference>
<dbReference type="Pfam" id="PF02782">
    <property type="entry name" value="FGGY_C"/>
    <property type="match status" value="1"/>
</dbReference>
<dbReference type="GO" id="GO:0016301">
    <property type="term" value="F:kinase activity"/>
    <property type="evidence" value="ECO:0007669"/>
    <property type="project" value="UniProtKB-KW"/>
</dbReference>
<gene>
    <name evidence="6" type="ORF">H0N91_02005</name>
</gene>
<dbReference type="PANTHER" id="PTHR43095:SF5">
    <property type="entry name" value="XYLULOSE KINASE"/>
    <property type="match status" value="1"/>
</dbReference>
<evidence type="ECO:0000256" key="3">
    <source>
        <dbReference type="ARBA" id="ARBA00022777"/>
    </source>
</evidence>
<feature type="domain" description="Carbohydrate kinase FGGY C-terminal" evidence="5">
    <location>
        <begin position="261"/>
        <end position="454"/>
    </location>
</feature>
<sequence length="514" mass="55957">MKNYISGIDIGTTGVKVIIFDMEGATVGSAYREYPCTFPQSGWVEQDGEMTWQQTCEATREAIAKAGVDPAEIRAIGLSTQRCTFTPVDEAGMPLRSAISWQDSRSFEECEEIGRLVGAERYYEITGLPVGTTWSVSKIMWIKKHQPEIYEKTYKFAMDQERILNKLGAEGYFEDWSNGSLQGLMDIKAFEWSDELIDALELDKSKLPDLVPSGKVVGKISRESSALTGFAEGTLLVSGGGDQQCAGIGAGAVKKGTIEVTIGTAGVTLAYMDEPIYDGSMRLPCSAHTVAGKWETEGLQNAAGSSLKWYRNEFAVPEIEKAKALGVDPYDLINEQVEAIAPGSDGLICIPYFASSAAPNWDPFARGTFIGLTLGHSRQAMARAIMEGVTYETREIIDQMITNGVEVNAIVLSGGAAKSDVWNHIQADIYGKTCSILAVEEATALGAAVLAALGAELYANVSEAVAHMVKIVAVCEPDMQRHALYNEYFEIYKDAYQALRKADVYERLVKLALK</sequence>
<dbReference type="InterPro" id="IPR018484">
    <property type="entry name" value="FGGY_N"/>
</dbReference>
<evidence type="ECO:0000259" key="4">
    <source>
        <dbReference type="Pfam" id="PF00370"/>
    </source>
</evidence>
<evidence type="ECO:0000259" key="5">
    <source>
        <dbReference type="Pfam" id="PF02782"/>
    </source>
</evidence>
<comment type="caution">
    <text evidence="6">The sequence shown here is derived from an EMBL/GenBank/DDBJ whole genome shotgun (WGS) entry which is preliminary data.</text>
</comment>
<dbReference type="Gene3D" id="3.30.420.40">
    <property type="match status" value="2"/>
</dbReference>
<dbReference type="PANTHER" id="PTHR43095">
    <property type="entry name" value="SUGAR KINASE"/>
    <property type="match status" value="1"/>
</dbReference>
<dbReference type="RefSeq" id="WP_090411366.1">
    <property type="nucleotide sequence ID" value="NZ_FOWI01000002.1"/>
</dbReference>
<dbReference type="GO" id="GO:0005975">
    <property type="term" value="P:carbohydrate metabolic process"/>
    <property type="evidence" value="ECO:0007669"/>
    <property type="project" value="InterPro"/>
</dbReference>
<dbReference type="InterPro" id="IPR050406">
    <property type="entry name" value="FGGY_Carb_Kinase"/>
</dbReference>
<dbReference type="InterPro" id="IPR043129">
    <property type="entry name" value="ATPase_NBD"/>
</dbReference>
<feature type="domain" description="Carbohydrate kinase FGGY N-terminal" evidence="4">
    <location>
        <begin position="4"/>
        <end position="249"/>
    </location>
</feature>
<organism evidence="6 7">
    <name type="scientific">Eubacterium callanderi</name>
    <dbReference type="NCBI Taxonomy" id="53442"/>
    <lineage>
        <taxon>Bacteria</taxon>
        <taxon>Bacillati</taxon>
        <taxon>Bacillota</taxon>
        <taxon>Clostridia</taxon>
        <taxon>Eubacteriales</taxon>
        <taxon>Eubacteriaceae</taxon>
        <taxon>Eubacterium</taxon>
    </lineage>
</organism>
<dbReference type="EMBL" id="JACCKS010000002">
    <property type="protein sequence ID" value="NZA36943.1"/>
    <property type="molecule type" value="Genomic_DNA"/>
</dbReference>
<dbReference type="Pfam" id="PF00370">
    <property type="entry name" value="FGGY_N"/>
    <property type="match status" value="1"/>
</dbReference>
<evidence type="ECO:0000313" key="7">
    <source>
        <dbReference type="Proteomes" id="UP000586254"/>
    </source>
</evidence>
<evidence type="ECO:0000256" key="2">
    <source>
        <dbReference type="ARBA" id="ARBA00022679"/>
    </source>
</evidence>
<dbReference type="Proteomes" id="UP000586254">
    <property type="component" value="Unassembled WGS sequence"/>
</dbReference>
<dbReference type="SUPFAM" id="SSF53067">
    <property type="entry name" value="Actin-like ATPase domain"/>
    <property type="match status" value="2"/>
</dbReference>
<accession>A0A1I5HDL2</accession>
<comment type="similarity">
    <text evidence="1">Belongs to the FGGY kinase family.</text>
</comment>
<dbReference type="AlphaFoldDB" id="A0A1I5HDL2"/>
<dbReference type="CDD" id="cd07779">
    <property type="entry name" value="ASKHA_NBD_FGGY_YgcE-like"/>
    <property type="match status" value="1"/>
</dbReference>
<dbReference type="InterPro" id="IPR018485">
    <property type="entry name" value="FGGY_C"/>
</dbReference>
<keyword evidence="3 6" id="KW-0418">Kinase</keyword>
<proteinExistence type="inferred from homology"/>
<name>A0A1I5HDL2_9FIRM</name>
<evidence type="ECO:0000313" key="6">
    <source>
        <dbReference type="EMBL" id="NZA36943.1"/>
    </source>
</evidence>
<keyword evidence="2" id="KW-0808">Transferase</keyword>